<protein>
    <submittedName>
        <fullName evidence="2">Uncharacterized protein</fullName>
    </submittedName>
</protein>
<comment type="caution">
    <text evidence="2">The sequence shown here is derived from an EMBL/GenBank/DDBJ whole genome shotgun (WGS) entry which is preliminary data.</text>
</comment>
<feature type="region of interest" description="Disordered" evidence="1">
    <location>
        <begin position="87"/>
        <end position="134"/>
    </location>
</feature>
<dbReference type="AlphaFoldDB" id="A0A9P6VUW4"/>
<gene>
    <name evidence="2" type="ORF">C6P46_007129</name>
</gene>
<evidence type="ECO:0000256" key="1">
    <source>
        <dbReference type="SAM" id="MobiDB-lite"/>
    </source>
</evidence>
<dbReference type="EMBL" id="PUHQ01000098">
    <property type="protein sequence ID" value="KAG0656409.1"/>
    <property type="molecule type" value="Genomic_DNA"/>
</dbReference>
<organism evidence="2 3">
    <name type="scientific">Rhodotorula mucilaginosa</name>
    <name type="common">Yeast</name>
    <name type="synonym">Rhodotorula rubra</name>
    <dbReference type="NCBI Taxonomy" id="5537"/>
    <lineage>
        <taxon>Eukaryota</taxon>
        <taxon>Fungi</taxon>
        <taxon>Dikarya</taxon>
        <taxon>Basidiomycota</taxon>
        <taxon>Pucciniomycotina</taxon>
        <taxon>Microbotryomycetes</taxon>
        <taxon>Sporidiobolales</taxon>
        <taxon>Sporidiobolaceae</taxon>
        <taxon>Rhodotorula</taxon>
    </lineage>
</organism>
<feature type="compositionally biased region" description="Polar residues" evidence="1">
    <location>
        <begin position="113"/>
        <end position="134"/>
    </location>
</feature>
<evidence type="ECO:0000313" key="3">
    <source>
        <dbReference type="Proteomes" id="UP000777482"/>
    </source>
</evidence>
<keyword evidence="3" id="KW-1185">Reference proteome</keyword>
<sequence>MPPYGSAVGLATLFVSQEITTEILDELAVDDLTRLGLASKSFTSIVTGYRTSKKGKAPVPPLAVVIDLTGSDDDEIGILSFRRSTRTDKPLKPTSRLFASPSSSNVAAGPSGLNGTSASGSIGQPTASATSTVNPSTNALATAFSGQPQGPLNLSLPVARTIVANIKLPNLYTRDDPLFVYSWFLDLQLRYNENGRIDVNRLAEAFEQNHPNSATTFKDLNHCHGGPYQFFANLNGVRKEAQAIRLCSPDLFGAAWTVFYAYVPGKTIDRSKVWTQNQDERYLRASSPFFPAANSGFPTNASPGTQDVKIYVLNSVRFQYNTRRHYNGLNPNVIEEILQRFNLVVNLIQANLDNGVNVDNLDIERVMLLRKMSLDRLKLSDFIANDAVEALLKARVKPERRALYKDIDWKSGEDLVEGTKRRLVHGKLVVWLWSSFYLSILSLDQQGCLLRELRRAVLQKAEKRGLDLEVVTGAFDLSYLGFNLPVGSRHPDLKALNDRSLDDLGFLSFSNAALYGKAWKENGYQIPNSDDLVAASLGNGDYVRKIAAAVDQYEKTDR</sequence>
<proteinExistence type="predicted"/>
<name>A0A9P6VUW4_RHOMI</name>
<evidence type="ECO:0000313" key="2">
    <source>
        <dbReference type="EMBL" id="KAG0656409.1"/>
    </source>
</evidence>
<dbReference type="Proteomes" id="UP000777482">
    <property type="component" value="Unassembled WGS sequence"/>
</dbReference>
<accession>A0A9P6VUW4</accession>
<reference evidence="2 3" key="1">
    <citation type="submission" date="2020-11" db="EMBL/GenBank/DDBJ databases">
        <title>Kefir isolates.</title>
        <authorList>
            <person name="Marcisauskas S."/>
            <person name="Kim Y."/>
            <person name="Blasche S."/>
        </authorList>
    </citation>
    <scope>NUCLEOTIDE SEQUENCE [LARGE SCALE GENOMIC DNA]</scope>
    <source>
        <strain evidence="2 3">KR</strain>
    </source>
</reference>